<dbReference type="InterPro" id="IPR050276">
    <property type="entry name" value="MshD_Acetyltransferase"/>
</dbReference>
<dbReference type="GO" id="GO:0016747">
    <property type="term" value="F:acyltransferase activity, transferring groups other than amino-acyl groups"/>
    <property type="evidence" value="ECO:0007669"/>
    <property type="project" value="InterPro"/>
</dbReference>
<dbReference type="CDD" id="cd04301">
    <property type="entry name" value="NAT_SF"/>
    <property type="match status" value="1"/>
</dbReference>
<protein>
    <submittedName>
        <fullName evidence="2">N-acetyltransferase</fullName>
    </submittedName>
</protein>
<dbReference type="Pfam" id="PF00583">
    <property type="entry name" value="Acetyltransf_1"/>
    <property type="match status" value="1"/>
</dbReference>
<reference evidence="2 3" key="1">
    <citation type="submission" date="2019-01" db="EMBL/GenBank/DDBJ databases">
        <title>Florfenicol resistance in Enterobacteriaceae and whole-genome sequence analysis of florfenicol-resistant Leclercia adecarboxylata strain R25.</title>
        <authorList>
            <person name="Bao Q."/>
            <person name="Ying Y."/>
        </authorList>
    </citation>
    <scope>NUCLEOTIDE SEQUENCE [LARGE SCALE GENOMIC DNA]</scope>
    <source>
        <strain evidence="2 3">R25</strain>
    </source>
</reference>
<dbReference type="Proteomes" id="UP000317812">
    <property type="component" value="Chromosome"/>
</dbReference>
<dbReference type="Gene3D" id="3.40.630.30">
    <property type="match status" value="1"/>
</dbReference>
<sequence length="162" mass="18178">MSEIVIRHVEAADAEALRLINAQPGVYHNTLQLPHPSMDMWKERVAAKPGRRHLVACLDDKVIGHLVLDVMENPRRSHVATFGIGVSAEVQGRGAGSALMREMINLCDNWLRIERIELTVFVDNASAIALYRKYGFVVEGTGKKFALRNGEYVDAHFMARIR</sequence>
<dbReference type="PANTHER" id="PTHR43617:SF22">
    <property type="entry name" value="L-AMINO ACID N-ACETYLTRANSFERASE AAAT"/>
    <property type="match status" value="1"/>
</dbReference>
<dbReference type="PROSITE" id="PS51186">
    <property type="entry name" value="GNAT"/>
    <property type="match status" value="1"/>
</dbReference>
<accession>A0AAP9AIK6</accession>
<evidence type="ECO:0000313" key="3">
    <source>
        <dbReference type="Proteomes" id="UP000317812"/>
    </source>
</evidence>
<evidence type="ECO:0000259" key="1">
    <source>
        <dbReference type="PROSITE" id="PS51186"/>
    </source>
</evidence>
<organism evidence="2 3">
    <name type="scientific">Leclercia adecarboxylata</name>
    <dbReference type="NCBI Taxonomy" id="83655"/>
    <lineage>
        <taxon>Bacteria</taxon>
        <taxon>Pseudomonadati</taxon>
        <taxon>Pseudomonadota</taxon>
        <taxon>Gammaproteobacteria</taxon>
        <taxon>Enterobacterales</taxon>
        <taxon>Enterobacteriaceae</taxon>
        <taxon>Leclercia</taxon>
    </lineage>
</organism>
<proteinExistence type="predicted"/>
<dbReference type="EMBL" id="CP035382">
    <property type="protein sequence ID" value="QDK18322.1"/>
    <property type="molecule type" value="Genomic_DNA"/>
</dbReference>
<evidence type="ECO:0000313" key="2">
    <source>
        <dbReference type="EMBL" id="QDK18322.1"/>
    </source>
</evidence>
<dbReference type="InterPro" id="IPR000182">
    <property type="entry name" value="GNAT_dom"/>
</dbReference>
<dbReference type="NCBIfam" id="NF007527">
    <property type="entry name" value="PRK10140.1"/>
    <property type="match status" value="1"/>
</dbReference>
<name>A0AAP9AIK6_9ENTR</name>
<dbReference type="SUPFAM" id="SSF55729">
    <property type="entry name" value="Acyl-CoA N-acyltransferases (Nat)"/>
    <property type="match status" value="1"/>
</dbReference>
<dbReference type="PANTHER" id="PTHR43617">
    <property type="entry name" value="L-AMINO ACID N-ACETYLTRANSFERASE"/>
    <property type="match status" value="1"/>
</dbReference>
<dbReference type="AlphaFoldDB" id="A0AAP9AIK6"/>
<feature type="domain" description="N-acetyltransferase" evidence="1">
    <location>
        <begin position="4"/>
        <end position="159"/>
    </location>
</feature>
<gene>
    <name evidence="2" type="ORF">ES815_08390</name>
</gene>
<dbReference type="RefSeq" id="WP_142487414.1">
    <property type="nucleotide sequence ID" value="NZ_CP035382.1"/>
</dbReference>
<dbReference type="InterPro" id="IPR016181">
    <property type="entry name" value="Acyl_CoA_acyltransferase"/>
</dbReference>